<dbReference type="Proteomes" id="UP000434172">
    <property type="component" value="Unassembled WGS sequence"/>
</dbReference>
<evidence type="ECO:0000256" key="2">
    <source>
        <dbReference type="SAM" id="MobiDB-lite"/>
    </source>
</evidence>
<proteinExistence type="predicted"/>
<gene>
    <name evidence="3" type="ORF">GQ607_015343</name>
</gene>
<accession>A0A8H3W1F4</accession>
<name>A0A8H3W1F4_9PEZI</name>
<dbReference type="AlphaFoldDB" id="A0A8H3W1F4"/>
<keyword evidence="1" id="KW-0175">Coiled coil</keyword>
<protein>
    <submittedName>
        <fullName evidence="3">Uncharacterized protein</fullName>
    </submittedName>
</protein>
<dbReference type="OrthoDB" id="4829804at2759"/>
<feature type="coiled-coil region" evidence="1">
    <location>
        <begin position="128"/>
        <end position="162"/>
    </location>
</feature>
<reference evidence="3 4" key="1">
    <citation type="submission" date="2019-12" db="EMBL/GenBank/DDBJ databases">
        <title>A genome sequence resource for the geographically widespread anthracnose pathogen Colletotrichum asianum.</title>
        <authorList>
            <person name="Meng Y."/>
        </authorList>
    </citation>
    <scope>NUCLEOTIDE SEQUENCE [LARGE SCALE GENOMIC DNA]</scope>
    <source>
        <strain evidence="3 4">ICMP 18580</strain>
    </source>
</reference>
<sequence length="187" mass="20907">MDSKSPHTSGAAADESPMVRFSPHSIPRTMPPDFLPSSRSFQLHLLTRLLQQLDSSTNTTSGHDNTDLSNHLMTGTSPPSSELSIATFEIDASEIVRMARQAQLTQVQQEQLRDLFTLASNIVKGRGYSKVSEDQLRLREKAEELRDELDATKKTLAATGRELGIVKMQIEDMFTMRRVSLRQTMST</sequence>
<feature type="region of interest" description="Disordered" evidence="2">
    <location>
        <begin position="1"/>
        <end position="34"/>
    </location>
</feature>
<dbReference type="EMBL" id="WOWK01000131">
    <property type="protein sequence ID" value="KAF0317391.1"/>
    <property type="molecule type" value="Genomic_DNA"/>
</dbReference>
<organism evidence="3 4">
    <name type="scientific">Colletotrichum asianum</name>
    <dbReference type="NCBI Taxonomy" id="702518"/>
    <lineage>
        <taxon>Eukaryota</taxon>
        <taxon>Fungi</taxon>
        <taxon>Dikarya</taxon>
        <taxon>Ascomycota</taxon>
        <taxon>Pezizomycotina</taxon>
        <taxon>Sordariomycetes</taxon>
        <taxon>Hypocreomycetidae</taxon>
        <taxon>Glomerellales</taxon>
        <taxon>Glomerellaceae</taxon>
        <taxon>Colletotrichum</taxon>
        <taxon>Colletotrichum gloeosporioides species complex</taxon>
    </lineage>
</organism>
<feature type="region of interest" description="Disordered" evidence="2">
    <location>
        <begin position="56"/>
        <end position="81"/>
    </location>
</feature>
<keyword evidence="4" id="KW-1185">Reference proteome</keyword>
<comment type="caution">
    <text evidence="3">The sequence shown here is derived from an EMBL/GenBank/DDBJ whole genome shotgun (WGS) entry which is preliminary data.</text>
</comment>
<evidence type="ECO:0000256" key="1">
    <source>
        <dbReference type="SAM" id="Coils"/>
    </source>
</evidence>
<evidence type="ECO:0000313" key="3">
    <source>
        <dbReference type="EMBL" id="KAF0317391.1"/>
    </source>
</evidence>
<evidence type="ECO:0000313" key="4">
    <source>
        <dbReference type="Proteomes" id="UP000434172"/>
    </source>
</evidence>